<name>A0A7H1DWD3_9FLAO</name>
<gene>
    <name evidence="1" type="ORF">H0S70_13355</name>
</gene>
<dbReference type="AlphaFoldDB" id="A0A7H1DWD3"/>
<dbReference type="KEGG" id="cmaq:H0S70_13355"/>
<accession>A0A7H1DWD3</accession>
<reference evidence="1 2" key="1">
    <citation type="submission" date="2020-07" db="EMBL/GenBank/DDBJ databases">
        <title>Complete genome and description of Chryseobacterium manosquense strain Marseille-Q2069 sp. nov.</title>
        <authorList>
            <person name="Boxberger M."/>
        </authorList>
    </citation>
    <scope>NUCLEOTIDE SEQUENCE [LARGE SCALE GENOMIC DNA]</scope>
    <source>
        <strain evidence="1 2">Marseille-Q2069</strain>
    </source>
</reference>
<evidence type="ECO:0000313" key="2">
    <source>
        <dbReference type="Proteomes" id="UP000516438"/>
    </source>
</evidence>
<keyword evidence="2" id="KW-1185">Reference proteome</keyword>
<evidence type="ECO:0008006" key="3">
    <source>
        <dbReference type="Google" id="ProtNLM"/>
    </source>
</evidence>
<evidence type="ECO:0000313" key="1">
    <source>
        <dbReference type="EMBL" id="QNS41291.1"/>
    </source>
</evidence>
<proteinExistence type="predicted"/>
<dbReference type="RefSeq" id="WP_188321138.1">
    <property type="nucleotide sequence ID" value="NZ_CP060203.1"/>
</dbReference>
<dbReference type="Proteomes" id="UP000516438">
    <property type="component" value="Chromosome"/>
</dbReference>
<organism evidence="1 2">
    <name type="scientific">Chryseobacterium manosquense</name>
    <dbReference type="NCBI Taxonomy" id="2754694"/>
    <lineage>
        <taxon>Bacteria</taxon>
        <taxon>Pseudomonadati</taxon>
        <taxon>Bacteroidota</taxon>
        <taxon>Flavobacteriia</taxon>
        <taxon>Flavobacteriales</taxon>
        <taxon>Weeksellaceae</taxon>
        <taxon>Chryseobacterium group</taxon>
        <taxon>Chryseobacterium</taxon>
    </lineage>
</organism>
<sequence>MKILILVGNISQVGGVEKRIDSIIKSLREKGEDIRVISFFGNLLKTNFQNINTENCVVINENYNLKLLAYDKKLEFFILM</sequence>
<dbReference type="EMBL" id="CP060203">
    <property type="protein sequence ID" value="QNS41291.1"/>
    <property type="molecule type" value="Genomic_DNA"/>
</dbReference>
<protein>
    <recommendedName>
        <fullName evidence="3">Glycosyltransferase</fullName>
    </recommendedName>
</protein>